<accession>A0ABW1SY51</accession>
<dbReference type="Proteomes" id="UP001596138">
    <property type="component" value="Unassembled WGS sequence"/>
</dbReference>
<reference evidence="2" key="1">
    <citation type="journal article" date="2019" name="Int. J. Syst. Evol. Microbiol.">
        <title>The Global Catalogue of Microorganisms (GCM) 10K type strain sequencing project: providing services to taxonomists for standard genome sequencing and annotation.</title>
        <authorList>
            <consortium name="The Broad Institute Genomics Platform"/>
            <consortium name="The Broad Institute Genome Sequencing Center for Infectious Disease"/>
            <person name="Wu L."/>
            <person name="Ma J."/>
        </authorList>
    </citation>
    <scope>NUCLEOTIDE SEQUENCE [LARGE SCALE GENOMIC DNA]</scope>
    <source>
        <strain evidence="2">CGMCC 4.7317</strain>
    </source>
</reference>
<name>A0ABW1SY51_9ACTN</name>
<evidence type="ECO:0000313" key="1">
    <source>
        <dbReference type="EMBL" id="MFC6236952.1"/>
    </source>
</evidence>
<dbReference type="Pfam" id="PF07722">
    <property type="entry name" value="Peptidase_C26"/>
    <property type="match status" value="1"/>
</dbReference>
<dbReference type="PANTHER" id="PTHR43235">
    <property type="entry name" value="GLUTAMINE AMIDOTRANSFERASE PB2B2.05-RELATED"/>
    <property type="match status" value="1"/>
</dbReference>
<dbReference type="InterPro" id="IPR011697">
    <property type="entry name" value="Peptidase_C26"/>
</dbReference>
<dbReference type="Gene3D" id="3.40.50.880">
    <property type="match status" value="1"/>
</dbReference>
<dbReference type="RefSeq" id="WP_386764000.1">
    <property type="nucleotide sequence ID" value="NZ_JBHSTI010000005.1"/>
</dbReference>
<dbReference type="PROSITE" id="PS51273">
    <property type="entry name" value="GATASE_TYPE_1"/>
    <property type="match status" value="1"/>
</dbReference>
<keyword evidence="2" id="KW-1185">Reference proteome</keyword>
<dbReference type="InterPro" id="IPR044668">
    <property type="entry name" value="PuuD-like"/>
</dbReference>
<organism evidence="1 2">
    <name type="scientific">Longivirga aurantiaca</name>
    <dbReference type="NCBI Taxonomy" id="1837743"/>
    <lineage>
        <taxon>Bacteria</taxon>
        <taxon>Bacillati</taxon>
        <taxon>Actinomycetota</taxon>
        <taxon>Actinomycetes</taxon>
        <taxon>Sporichthyales</taxon>
        <taxon>Sporichthyaceae</taxon>
        <taxon>Longivirga</taxon>
    </lineage>
</organism>
<protein>
    <submittedName>
        <fullName evidence="1">Gamma-glutamyl-gamma-aminobutyrate hydrolase family protein</fullName>
    </submittedName>
</protein>
<proteinExistence type="predicted"/>
<dbReference type="GO" id="GO:0016787">
    <property type="term" value="F:hydrolase activity"/>
    <property type="evidence" value="ECO:0007669"/>
    <property type="project" value="UniProtKB-KW"/>
</dbReference>
<dbReference type="PANTHER" id="PTHR43235:SF1">
    <property type="entry name" value="GLUTAMINE AMIDOTRANSFERASE PB2B2.05-RELATED"/>
    <property type="match status" value="1"/>
</dbReference>
<comment type="caution">
    <text evidence="1">The sequence shown here is derived from an EMBL/GenBank/DDBJ whole genome shotgun (WGS) entry which is preliminary data.</text>
</comment>
<dbReference type="EMBL" id="JBHSTI010000005">
    <property type="protein sequence ID" value="MFC6236952.1"/>
    <property type="molecule type" value="Genomic_DNA"/>
</dbReference>
<dbReference type="SUPFAM" id="SSF52317">
    <property type="entry name" value="Class I glutamine amidotransferase-like"/>
    <property type="match status" value="1"/>
</dbReference>
<dbReference type="InterPro" id="IPR029062">
    <property type="entry name" value="Class_I_gatase-like"/>
</dbReference>
<keyword evidence="1" id="KW-0378">Hydrolase</keyword>
<evidence type="ECO:0000313" key="2">
    <source>
        <dbReference type="Proteomes" id="UP001596138"/>
    </source>
</evidence>
<sequence>MPEDEGARTGPVVNVHVSLNFPEMTAHTADLMRKSIRSALTALAERDGDWRLVDTSGELPEPRECLGDGVLVLGGGDVDSELYGVPGPVPHEFGVDERADRFTIAVLREALGAEVPVLAVCRGAQLLNVALGGTLVPHLDDSQHLHRGASADDLFVDEHVVVEPGTRLAELLGHREWTVRAAHHQAVDVVAPELRLAARSVDGVVEAVEHPDKWAFGIQWHPEDDDGHGHDLALLWGALCQEAGRARNLSEP</sequence>
<gene>
    <name evidence="1" type="ORF">ACFQGU_03625</name>
</gene>